<keyword evidence="7" id="KW-1185">Reference proteome</keyword>
<organism evidence="6 7">
    <name type="scientific">Massariosphaeria phaeospora</name>
    <dbReference type="NCBI Taxonomy" id="100035"/>
    <lineage>
        <taxon>Eukaryota</taxon>
        <taxon>Fungi</taxon>
        <taxon>Dikarya</taxon>
        <taxon>Ascomycota</taxon>
        <taxon>Pezizomycotina</taxon>
        <taxon>Dothideomycetes</taxon>
        <taxon>Pleosporomycetidae</taxon>
        <taxon>Pleosporales</taxon>
        <taxon>Pleosporales incertae sedis</taxon>
        <taxon>Massariosphaeria</taxon>
    </lineage>
</organism>
<feature type="domain" description="MYND-type" evidence="5">
    <location>
        <begin position="7"/>
        <end position="49"/>
    </location>
</feature>
<gene>
    <name evidence="6" type="ORF">BDV95DRAFT_612703</name>
</gene>
<evidence type="ECO:0000256" key="3">
    <source>
        <dbReference type="ARBA" id="ARBA00022833"/>
    </source>
</evidence>
<dbReference type="Proteomes" id="UP000481861">
    <property type="component" value="Unassembled WGS sequence"/>
</dbReference>
<sequence>MSTPKPCFRCQRYPDEDENPFLHCGRCKGRTYCSTHCQHNDWTAHKVECRIVASGGALQDRNRSTFRLNLAGLLQEPGTTATPDPDMIYYLKTSKESIKDISISGPF</sequence>
<protein>
    <recommendedName>
        <fullName evidence="5">MYND-type domain-containing protein</fullName>
    </recommendedName>
</protein>
<dbReference type="OrthoDB" id="432970at2759"/>
<evidence type="ECO:0000313" key="6">
    <source>
        <dbReference type="EMBL" id="KAF2865307.1"/>
    </source>
</evidence>
<evidence type="ECO:0000313" key="7">
    <source>
        <dbReference type="Proteomes" id="UP000481861"/>
    </source>
</evidence>
<keyword evidence="1" id="KW-0479">Metal-binding</keyword>
<dbReference type="Gene3D" id="6.10.140.2220">
    <property type="match status" value="1"/>
</dbReference>
<dbReference type="PROSITE" id="PS50865">
    <property type="entry name" value="ZF_MYND_2"/>
    <property type="match status" value="1"/>
</dbReference>
<dbReference type="PROSITE" id="PS01360">
    <property type="entry name" value="ZF_MYND_1"/>
    <property type="match status" value="1"/>
</dbReference>
<dbReference type="AlphaFoldDB" id="A0A7C8I636"/>
<evidence type="ECO:0000256" key="1">
    <source>
        <dbReference type="ARBA" id="ARBA00022723"/>
    </source>
</evidence>
<accession>A0A7C8I636</accession>
<evidence type="ECO:0000256" key="2">
    <source>
        <dbReference type="ARBA" id="ARBA00022771"/>
    </source>
</evidence>
<proteinExistence type="predicted"/>
<evidence type="ECO:0000259" key="5">
    <source>
        <dbReference type="PROSITE" id="PS50865"/>
    </source>
</evidence>
<dbReference type="EMBL" id="JAADJZ010000034">
    <property type="protein sequence ID" value="KAF2865307.1"/>
    <property type="molecule type" value="Genomic_DNA"/>
</dbReference>
<dbReference type="InterPro" id="IPR002893">
    <property type="entry name" value="Znf_MYND"/>
</dbReference>
<dbReference type="Pfam" id="PF01753">
    <property type="entry name" value="zf-MYND"/>
    <property type="match status" value="1"/>
</dbReference>
<reference evidence="6 7" key="1">
    <citation type="submission" date="2020-01" db="EMBL/GenBank/DDBJ databases">
        <authorList>
            <consortium name="DOE Joint Genome Institute"/>
            <person name="Haridas S."/>
            <person name="Albert R."/>
            <person name="Binder M."/>
            <person name="Bloem J."/>
            <person name="Labutti K."/>
            <person name="Salamov A."/>
            <person name="Andreopoulos B."/>
            <person name="Baker S.E."/>
            <person name="Barry K."/>
            <person name="Bills G."/>
            <person name="Bluhm B.H."/>
            <person name="Cannon C."/>
            <person name="Castanera R."/>
            <person name="Culley D.E."/>
            <person name="Daum C."/>
            <person name="Ezra D."/>
            <person name="Gonzalez J.B."/>
            <person name="Henrissat B."/>
            <person name="Kuo A."/>
            <person name="Liang C."/>
            <person name="Lipzen A."/>
            <person name="Lutzoni F."/>
            <person name="Magnuson J."/>
            <person name="Mondo S."/>
            <person name="Nolan M."/>
            <person name="Ohm R."/>
            <person name="Pangilinan J."/>
            <person name="Park H.-J.H."/>
            <person name="Ramirez L."/>
            <person name="Alfaro M."/>
            <person name="Sun H."/>
            <person name="Tritt A."/>
            <person name="Yoshinaga Y."/>
            <person name="Zwiers L.-H.L."/>
            <person name="Turgeon B.G."/>
            <person name="Goodwin S.B."/>
            <person name="Spatafora J.W."/>
            <person name="Crous P.W."/>
            <person name="Grigoriev I.V."/>
        </authorList>
    </citation>
    <scope>NUCLEOTIDE SEQUENCE [LARGE SCALE GENOMIC DNA]</scope>
    <source>
        <strain evidence="6 7">CBS 611.86</strain>
    </source>
</reference>
<keyword evidence="2 4" id="KW-0863">Zinc-finger</keyword>
<name>A0A7C8I636_9PLEO</name>
<dbReference type="SUPFAM" id="SSF144232">
    <property type="entry name" value="HIT/MYND zinc finger-like"/>
    <property type="match status" value="1"/>
</dbReference>
<keyword evidence="3" id="KW-0862">Zinc</keyword>
<dbReference type="GO" id="GO:0008270">
    <property type="term" value="F:zinc ion binding"/>
    <property type="evidence" value="ECO:0007669"/>
    <property type="project" value="UniProtKB-KW"/>
</dbReference>
<evidence type="ECO:0000256" key="4">
    <source>
        <dbReference type="PROSITE-ProRule" id="PRU00134"/>
    </source>
</evidence>
<comment type="caution">
    <text evidence="6">The sequence shown here is derived from an EMBL/GenBank/DDBJ whole genome shotgun (WGS) entry which is preliminary data.</text>
</comment>